<dbReference type="SUPFAM" id="SSF52540">
    <property type="entry name" value="P-loop containing nucleoside triphosphate hydrolases"/>
    <property type="match status" value="2"/>
</dbReference>
<name>A0A2P8CZ90_9BACT</name>
<comment type="caution">
    <text evidence="2">The sequence shown here is derived from an EMBL/GenBank/DDBJ whole genome shotgun (WGS) entry which is preliminary data.</text>
</comment>
<keyword evidence="2" id="KW-0067">ATP-binding</keyword>
<evidence type="ECO:0000313" key="2">
    <source>
        <dbReference type="EMBL" id="PSK90284.1"/>
    </source>
</evidence>
<organism evidence="2 3">
    <name type="scientific">Taibaiella chishuiensis</name>
    <dbReference type="NCBI Taxonomy" id="1434707"/>
    <lineage>
        <taxon>Bacteria</taxon>
        <taxon>Pseudomonadati</taxon>
        <taxon>Bacteroidota</taxon>
        <taxon>Chitinophagia</taxon>
        <taxon>Chitinophagales</taxon>
        <taxon>Chitinophagaceae</taxon>
        <taxon>Taibaiella</taxon>
    </lineage>
</organism>
<protein>
    <submittedName>
        <fullName evidence="2">Helicase-like protein</fullName>
    </submittedName>
</protein>
<dbReference type="Proteomes" id="UP000240572">
    <property type="component" value="Unassembled WGS sequence"/>
</dbReference>
<accession>A0A2P8CZ90</accession>
<dbReference type="AlphaFoldDB" id="A0A2P8CZ90"/>
<dbReference type="GO" id="GO:0000723">
    <property type="term" value="P:telomere maintenance"/>
    <property type="evidence" value="ECO:0007669"/>
    <property type="project" value="InterPro"/>
</dbReference>
<reference evidence="2 3" key="1">
    <citation type="submission" date="2018-03" db="EMBL/GenBank/DDBJ databases">
        <title>Genomic Encyclopedia of Type Strains, Phase III (KMG-III): the genomes of soil and plant-associated and newly described type strains.</title>
        <authorList>
            <person name="Whitman W."/>
        </authorList>
    </citation>
    <scope>NUCLEOTIDE SEQUENCE [LARGE SCALE GENOMIC DNA]</scope>
    <source>
        <strain evidence="2 3">CGMCC 1.12700</strain>
    </source>
</reference>
<dbReference type="InterPro" id="IPR027417">
    <property type="entry name" value="P-loop_NTPase"/>
</dbReference>
<dbReference type="InterPro" id="IPR010285">
    <property type="entry name" value="DNA_helicase_pif1-like_DEAD"/>
</dbReference>
<dbReference type="Pfam" id="PF05970">
    <property type="entry name" value="PIF1"/>
    <property type="match status" value="1"/>
</dbReference>
<dbReference type="GO" id="GO:0003678">
    <property type="term" value="F:DNA helicase activity"/>
    <property type="evidence" value="ECO:0007669"/>
    <property type="project" value="InterPro"/>
</dbReference>
<sequence length="740" mass="84508">MQQTDTANTVFQQAVAFVNQTNQHLFLTGKAGTGKTTFLRYIRDNCYKKMAVVAPTGVAAINAGGVTIHSFFQLPFGTFLPTQRTVWGSESQNIYNKNQLLGKLRLNSTKRDLIRELDLLIIDEISMVRADVMDALDAVLRSVRRRPQDPFGGVQMLFIGDMFQLPPVVRDEEWQLMSEHYNSPFFFDSLVVKEAMPIYIELKKIYRQSDRTFISLLNNIRNNNCTEEDLEQLQVHYDPYFSPGRDDGFITLTSHNYKADAINQAELEKLPGKTHKIDAVINNEFPEHAYPVDKVLHLKEGAQIMFMKNDKGDTRRYYNGKIGRIETIDEFEKKIFVSFPNENGRMQLELEVWKNIRYRYDNEGDDVQEEELGNFQQYPIRLAWAVTIHKSQGLTFEKAIVDAGQSFAAGQVYVALSRLTNLDGLVLKSRIQASSIMTDERILDFARNEESSDQVQRTLELSQQHFAEQSLLLAYDWEKIRDIMDEHMDSYTTSALPDKAEAMDWARELGRTVEQQYLTAHKFLPQLEEILRSGKGAYDKLHERTLAASAWFIKSIDEKVIERIKTQIQAEKVKTRTKKYVKALQELMLVFERKKLQVMQTVGITEALSQSLNMEEIMERVSRLNAPIEIVLPQEAVAKTAAGDSKKISLEMFLAGKTIADIATERGMVKGTIEGHLGEFIATGEVEISALVPKHKLTRIMELLDAQPQATSGMIKEKLDSGYSYGEIKAVMAYRKRANI</sequence>
<dbReference type="SMART" id="SM00382">
    <property type="entry name" value="AAA"/>
    <property type="match status" value="1"/>
</dbReference>
<dbReference type="CDD" id="cd18809">
    <property type="entry name" value="SF1_C_RecD"/>
    <property type="match status" value="1"/>
</dbReference>
<dbReference type="FunFam" id="3.40.50.300:FF:001498">
    <property type="entry name" value="ATP-dependent DNA helicase"/>
    <property type="match status" value="1"/>
</dbReference>
<feature type="domain" description="AAA+ ATPase" evidence="1">
    <location>
        <begin position="21"/>
        <end position="341"/>
    </location>
</feature>
<dbReference type="PANTHER" id="PTHR47642:SF5">
    <property type="entry name" value="ATP-DEPENDENT DNA HELICASE"/>
    <property type="match status" value="1"/>
</dbReference>
<dbReference type="EMBL" id="PYGD01000008">
    <property type="protein sequence ID" value="PSK90284.1"/>
    <property type="molecule type" value="Genomic_DNA"/>
</dbReference>
<keyword evidence="2" id="KW-0547">Nucleotide-binding</keyword>
<dbReference type="InterPro" id="IPR051055">
    <property type="entry name" value="PIF1_helicase"/>
</dbReference>
<gene>
    <name evidence="2" type="ORF">B0I18_10812</name>
</gene>
<keyword evidence="2" id="KW-0347">Helicase</keyword>
<evidence type="ECO:0000313" key="3">
    <source>
        <dbReference type="Proteomes" id="UP000240572"/>
    </source>
</evidence>
<dbReference type="GO" id="GO:0006281">
    <property type="term" value="P:DNA repair"/>
    <property type="evidence" value="ECO:0007669"/>
    <property type="project" value="InterPro"/>
</dbReference>
<dbReference type="Pfam" id="PF14493">
    <property type="entry name" value="HTH_40"/>
    <property type="match status" value="1"/>
</dbReference>
<keyword evidence="2" id="KW-0378">Hydrolase</keyword>
<dbReference type="InterPro" id="IPR029491">
    <property type="entry name" value="Helicase_HTH"/>
</dbReference>
<dbReference type="RefSeq" id="WP_106524166.1">
    <property type="nucleotide sequence ID" value="NZ_PYGD01000008.1"/>
</dbReference>
<dbReference type="OrthoDB" id="9763659at2"/>
<keyword evidence="3" id="KW-1185">Reference proteome</keyword>
<dbReference type="InterPro" id="IPR003593">
    <property type="entry name" value="AAA+_ATPase"/>
</dbReference>
<evidence type="ECO:0000259" key="1">
    <source>
        <dbReference type="SMART" id="SM00382"/>
    </source>
</evidence>
<proteinExistence type="predicted"/>
<dbReference type="PANTHER" id="PTHR47642">
    <property type="entry name" value="ATP-DEPENDENT DNA HELICASE"/>
    <property type="match status" value="1"/>
</dbReference>
<dbReference type="Gene3D" id="3.40.50.300">
    <property type="entry name" value="P-loop containing nucleotide triphosphate hydrolases"/>
    <property type="match status" value="2"/>
</dbReference>